<organism evidence="7 8">
    <name type="scientific">Paraprevotella xylaniphila YIT 11841</name>
    <dbReference type="NCBI Taxonomy" id="762982"/>
    <lineage>
        <taxon>Bacteria</taxon>
        <taxon>Pseudomonadati</taxon>
        <taxon>Bacteroidota</taxon>
        <taxon>Bacteroidia</taxon>
        <taxon>Bacteroidales</taxon>
        <taxon>Prevotellaceae</taxon>
        <taxon>Paraprevotella</taxon>
    </lineage>
</organism>
<dbReference type="PANTHER" id="PTHR37422:SF13">
    <property type="entry name" value="LIPOPOLYSACCHARIDE BIOSYNTHESIS PROTEIN PA4999-RELATED"/>
    <property type="match status" value="1"/>
</dbReference>
<evidence type="ECO:0000259" key="6">
    <source>
        <dbReference type="Pfam" id="PF04932"/>
    </source>
</evidence>
<dbReference type="Pfam" id="PF04932">
    <property type="entry name" value="Wzy_C"/>
    <property type="match status" value="1"/>
</dbReference>
<evidence type="ECO:0000256" key="2">
    <source>
        <dbReference type="ARBA" id="ARBA00022692"/>
    </source>
</evidence>
<reference evidence="7 8" key="1">
    <citation type="submission" date="2011-02" db="EMBL/GenBank/DDBJ databases">
        <authorList>
            <person name="Weinstock G."/>
            <person name="Sodergren E."/>
            <person name="Clifton S."/>
            <person name="Fulton L."/>
            <person name="Fulton B."/>
            <person name="Courtney L."/>
            <person name="Fronick C."/>
            <person name="Harrison M."/>
            <person name="Strong C."/>
            <person name="Farmer C."/>
            <person name="Delahaunty K."/>
            <person name="Markovic C."/>
            <person name="Hall O."/>
            <person name="Minx P."/>
            <person name="Tomlinson C."/>
            <person name="Mitreva M."/>
            <person name="Hou S."/>
            <person name="Chen J."/>
            <person name="Wollam A."/>
            <person name="Pepin K.H."/>
            <person name="Johnson M."/>
            <person name="Bhonagiri V."/>
            <person name="Zhang X."/>
            <person name="Suruliraj S."/>
            <person name="Warren W."/>
            <person name="Chinwalla A."/>
            <person name="Mardis E.R."/>
            <person name="Wilson R.K."/>
        </authorList>
    </citation>
    <scope>NUCLEOTIDE SEQUENCE [LARGE SCALE GENOMIC DNA]</scope>
    <source>
        <strain evidence="7 8">YIT 11841</strain>
    </source>
</reference>
<dbReference type="EMBL" id="AFBR01000092">
    <property type="protein sequence ID" value="EGG50706.1"/>
    <property type="molecule type" value="Genomic_DNA"/>
</dbReference>
<comment type="subcellular location">
    <subcellularLocation>
        <location evidence="1">Membrane</location>
        <topology evidence="1">Multi-pass membrane protein</topology>
    </subcellularLocation>
</comment>
<feature type="domain" description="O-antigen ligase-related" evidence="6">
    <location>
        <begin position="14"/>
        <end position="96"/>
    </location>
</feature>
<keyword evidence="4 5" id="KW-0472">Membrane</keyword>
<dbReference type="PANTHER" id="PTHR37422">
    <property type="entry name" value="TEICHURONIC ACID BIOSYNTHESIS PROTEIN TUAE"/>
    <property type="match status" value="1"/>
</dbReference>
<name>F3QY59_9BACT</name>
<protein>
    <submittedName>
        <fullName evidence="7">O-antigen polymerase</fullName>
    </submittedName>
</protein>
<gene>
    <name evidence="7" type="ORF">HMPREF9442_03152</name>
</gene>
<dbReference type="HOGENOM" id="CLU_751936_0_0_10"/>
<sequence>MMAGFVAAIVFLYHYKKDSADGRLLIWQCTWELIKESPLTGHGNGGFEANYMHQQADFFRLHPESPYSRLADDVKSPFNEYLGLCVSYGLIGAFFLCAMIWTIYLAWRRHPHGSSSTAILCLLSIAVFSLFSYPFRYPHTWFFCAVSISLLLHNAYPVVWHKSRRAILSACVLTATLISLRDISRIRSEIRWCDTANRSLCGLTDKMLPTYRELYEELNKNPLFLYNYAAELNVAGHHAESYRIGQECESLMADYYTQLLQADNSKRLKRYEEAKRYLRQAALMCPNRFTPPYELFKIHQEESDTASMAQTAECILRKPIKIDSPEVRRILSEIKKFKTDIRH</sequence>
<dbReference type="InterPro" id="IPR051533">
    <property type="entry name" value="WaaL-like"/>
</dbReference>
<keyword evidence="3 5" id="KW-1133">Transmembrane helix</keyword>
<keyword evidence="8" id="KW-1185">Reference proteome</keyword>
<keyword evidence="2 5" id="KW-0812">Transmembrane</keyword>
<evidence type="ECO:0000313" key="7">
    <source>
        <dbReference type="EMBL" id="EGG50706.1"/>
    </source>
</evidence>
<dbReference type="Proteomes" id="UP000005546">
    <property type="component" value="Unassembled WGS sequence"/>
</dbReference>
<dbReference type="AlphaFoldDB" id="F3QY59"/>
<feature type="transmembrane region" description="Helical" evidence="5">
    <location>
        <begin position="81"/>
        <end position="105"/>
    </location>
</feature>
<evidence type="ECO:0000256" key="3">
    <source>
        <dbReference type="ARBA" id="ARBA00022989"/>
    </source>
</evidence>
<feature type="transmembrane region" description="Helical" evidence="5">
    <location>
        <begin position="140"/>
        <end position="159"/>
    </location>
</feature>
<evidence type="ECO:0000313" key="8">
    <source>
        <dbReference type="Proteomes" id="UP000005546"/>
    </source>
</evidence>
<dbReference type="InterPro" id="IPR007016">
    <property type="entry name" value="O-antigen_ligase-rel_domated"/>
</dbReference>
<dbReference type="GO" id="GO:0016020">
    <property type="term" value="C:membrane"/>
    <property type="evidence" value="ECO:0007669"/>
    <property type="project" value="UniProtKB-SubCell"/>
</dbReference>
<accession>F3QY59</accession>
<evidence type="ECO:0000256" key="5">
    <source>
        <dbReference type="SAM" id="Phobius"/>
    </source>
</evidence>
<proteinExistence type="predicted"/>
<evidence type="ECO:0000256" key="1">
    <source>
        <dbReference type="ARBA" id="ARBA00004141"/>
    </source>
</evidence>
<evidence type="ECO:0000256" key="4">
    <source>
        <dbReference type="ARBA" id="ARBA00023136"/>
    </source>
</evidence>
<dbReference type="eggNOG" id="COG3307">
    <property type="taxonomic scope" value="Bacteria"/>
</dbReference>
<comment type="caution">
    <text evidence="7">The sequence shown here is derived from an EMBL/GenBank/DDBJ whole genome shotgun (WGS) entry which is preliminary data.</text>
</comment>
<dbReference type="STRING" id="762982.HMPREF9442_03152"/>
<feature type="transmembrane region" description="Helical" evidence="5">
    <location>
        <begin position="117"/>
        <end position="134"/>
    </location>
</feature>